<dbReference type="EMBL" id="QMDY01000012">
    <property type="protein sequence ID" value="KAB7513517.1"/>
    <property type="molecule type" value="Genomic_DNA"/>
</dbReference>
<evidence type="ECO:0000313" key="2">
    <source>
        <dbReference type="EMBL" id="KAB7515188.1"/>
    </source>
</evidence>
<dbReference type="OrthoDB" id="312720at2157"/>
<sequence>MSRLRRILAGVVLAAVTGIVARTRRRAREVPLSPILGDGRIGGDWADRRDLRGASVVGEMDSLDAYESESFDPDRVDRDVRALYEQTSEFEMTVDATWHRPFRLGARAASRLTSRVEQLNLPGPGEEPKRVESDLARLAEPAASRDPRDDPRLWIRTEPDGTGVFTALYASYEHEGKRRVDIAVPLPSANLSTVLAVDNDDAGIELTTDCPDGGLYLTTPVGAMSLPADQWFRVQPTAGEAAAVARQYIRFCGVPLVTIRYDVVRR</sequence>
<evidence type="ECO:0000313" key="5">
    <source>
        <dbReference type="Proteomes" id="UP000326302"/>
    </source>
</evidence>
<name>A0A5N5U4W3_9EURY</name>
<gene>
    <name evidence="3" type="ORF">DM867_03650</name>
    <name evidence="2" type="ORF">DMP03_08030</name>
    <name evidence="1" type="ORF">DP108_13095</name>
</gene>
<evidence type="ECO:0000313" key="1">
    <source>
        <dbReference type="EMBL" id="KAB7513517.1"/>
    </source>
</evidence>
<reference evidence="4 5" key="1">
    <citation type="submission" date="2019-10" db="EMBL/GenBank/DDBJ databases">
        <title>Unraveling microbial dark matter from salterns through culturing: the case of the genus Halosegnis.</title>
        <authorList>
            <person name="Duran-Viseras A."/>
            <person name="Andrei A.-S."/>
            <person name="Vera-Gargallo B."/>
            <person name="Ghai R."/>
            <person name="Sanchez-Porro C."/>
            <person name="Ventosa A."/>
        </authorList>
    </citation>
    <scope>NUCLEOTIDE SEQUENCE [LARGE SCALE GENOMIC DNA]</scope>
    <source>
        <strain evidence="2 5">F17-44</strain>
        <strain evidence="3 6">F18-79</strain>
        <strain evidence="1 4">F19-13</strain>
    </source>
</reference>
<dbReference type="Proteomes" id="UP000326302">
    <property type="component" value="Unassembled WGS sequence"/>
</dbReference>
<dbReference type="RefSeq" id="WP_152120190.1">
    <property type="nucleotide sequence ID" value="NZ_QJOW01000003.1"/>
</dbReference>
<accession>A0A5N5U9K2</accession>
<evidence type="ECO:0000313" key="3">
    <source>
        <dbReference type="EMBL" id="KAB7516242.1"/>
    </source>
</evidence>
<dbReference type="Proteomes" id="UP000326865">
    <property type="component" value="Unassembled WGS sequence"/>
</dbReference>
<evidence type="ECO:0000313" key="4">
    <source>
        <dbReference type="Proteomes" id="UP000326207"/>
    </source>
</evidence>
<accession>A0A5N5U4W3</accession>
<keyword evidence="6" id="KW-1185">Reference proteome</keyword>
<organism evidence="1 4">
    <name type="scientific">Halosegnis rubeus</name>
    <dbReference type="NCBI Taxonomy" id="2212850"/>
    <lineage>
        <taxon>Archaea</taxon>
        <taxon>Methanobacteriati</taxon>
        <taxon>Methanobacteriota</taxon>
        <taxon>Stenosarchaea group</taxon>
        <taxon>Halobacteria</taxon>
        <taxon>Halobacteriales</taxon>
        <taxon>Natronomonadaceae</taxon>
        <taxon>Halosegnis</taxon>
    </lineage>
</organism>
<dbReference type="EMBL" id="QJOW01000003">
    <property type="protein sequence ID" value="KAB7515188.1"/>
    <property type="molecule type" value="Genomic_DNA"/>
</dbReference>
<proteinExistence type="predicted"/>
<evidence type="ECO:0000313" key="6">
    <source>
        <dbReference type="Proteomes" id="UP000326865"/>
    </source>
</evidence>
<accession>A0A5N5UFK9</accession>
<dbReference type="EMBL" id="QKKZ01000001">
    <property type="protein sequence ID" value="KAB7516242.1"/>
    <property type="molecule type" value="Genomic_DNA"/>
</dbReference>
<dbReference type="AlphaFoldDB" id="A0A5N5U4W3"/>
<dbReference type="Proteomes" id="UP000326207">
    <property type="component" value="Unassembled WGS sequence"/>
</dbReference>
<protein>
    <submittedName>
        <fullName evidence="1">Uncharacterized protein</fullName>
    </submittedName>
</protein>
<comment type="caution">
    <text evidence="1">The sequence shown here is derived from an EMBL/GenBank/DDBJ whole genome shotgun (WGS) entry which is preliminary data.</text>
</comment>